<comment type="similarity">
    <text evidence="1">Belongs to the VapB family.</text>
</comment>
<dbReference type="GO" id="GO:0003677">
    <property type="term" value="F:DNA binding"/>
    <property type="evidence" value="ECO:0007669"/>
    <property type="project" value="InterPro"/>
</dbReference>
<reference evidence="3 4" key="1">
    <citation type="journal article" date="2014" name="Genome Announc.">
        <title>Draft genome sequences of eight enterohepatic helicobacter species isolated from both laboratory and wild rodents.</title>
        <authorList>
            <person name="Sheh A."/>
            <person name="Shen Z."/>
            <person name="Fox J.G."/>
        </authorList>
    </citation>
    <scope>NUCLEOTIDE SEQUENCE [LARGE SCALE GENOMIC DNA]</scope>
    <source>
        <strain evidence="3 4">MIT 96-1001</strain>
    </source>
</reference>
<evidence type="ECO:0000259" key="2">
    <source>
        <dbReference type="Pfam" id="PF04014"/>
    </source>
</evidence>
<dbReference type="RefSeq" id="WP_034586897.1">
    <property type="nucleotide sequence ID" value="NZ_JRPE02000002.1"/>
</dbReference>
<gene>
    <name evidence="3" type="ORF">LS74_001695</name>
</gene>
<dbReference type="Gene3D" id="2.10.260.10">
    <property type="match status" value="1"/>
</dbReference>
<dbReference type="EMBL" id="JRPE02000002">
    <property type="protein sequence ID" value="TLD93466.1"/>
    <property type="molecule type" value="Genomic_DNA"/>
</dbReference>
<dbReference type="SUPFAM" id="SSF89447">
    <property type="entry name" value="AbrB/MazE/MraZ-like"/>
    <property type="match status" value="1"/>
</dbReference>
<dbReference type="PANTHER" id="PTHR37550:SF3">
    <property type="entry name" value="ANTITOXIN VAPB1"/>
    <property type="match status" value="1"/>
</dbReference>
<dbReference type="InterPro" id="IPR051734">
    <property type="entry name" value="VapB_TA_antitoxins"/>
</dbReference>
<sequence>MRAKVFQSGNSLAIRLPKALNLTKDCELEIRQVNQSIILTPSNTSWENLFFAVDSFCGEIKREQPPIQDREWQK</sequence>
<name>A0A4U8T227_9HELI</name>
<feature type="domain" description="SpoVT-AbrB" evidence="2">
    <location>
        <begin position="5"/>
        <end position="46"/>
    </location>
</feature>
<accession>A0A4U8T227</accession>
<dbReference type="Proteomes" id="UP000029921">
    <property type="component" value="Unassembled WGS sequence"/>
</dbReference>
<dbReference type="InterPro" id="IPR037914">
    <property type="entry name" value="SpoVT-AbrB_sf"/>
</dbReference>
<proteinExistence type="inferred from homology"/>
<keyword evidence="4" id="KW-1185">Reference proteome</keyword>
<evidence type="ECO:0000256" key="1">
    <source>
        <dbReference type="ARBA" id="ARBA00007924"/>
    </source>
</evidence>
<dbReference type="AlphaFoldDB" id="A0A4U8T227"/>
<evidence type="ECO:0000313" key="4">
    <source>
        <dbReference type="Proteomes" id="UP000029921"/>
    </source>
</evidence>
<evidence type="ECO:0000313" key="3">
    <source>
        <dbReference type="EMBL" id="TLD93466.1"/>
    </source>
</evidence>
<dbReference type="PANTHER" id="PTHR37550">
    <property type="entry name" value="ANTITOXIN VAPB1"/>
    <property type="match status" value="1"/>
</dbReference>
<comment type="caution">
    <text evidence="3">The sequence shown here is derived from an EMBL/GenBank/DDBJ whole genome shotgun (WGS) entry which is preliminary data.</text>
</comment>
<dbReference type="Pfam" id="PF04014">
    <property type="entry name" value="MazE_antitoxin"/>
    <property type="match status" value="1"/>
</dbReference>
<dbReference type="InterPro" id="IPR007159">
    <property type="entry name" value="SpoVT-AbrB_dom"/>
</dbReference>
<organism evidence="3 4">
    <name type="scientific">Helicobacter magdeburgensis</name>
    <dbReference type="NCBI Taxonomy" id="471858"/>
    <lineage>
        <taxon>Bacteria</taxon>
        <taxon>Pseudomonadati</taxon>
        <taxon>Campylobacterota</taxon>
        <taxon>Epsilonproteobacteria</taxon>
        <taxon>Campylobacterales</taxon>
        <taxon>Helicobacteraceae</taxon>
        <taxon>Helicobacter</taxon>
    </lineage>
</organism>
<protein>
    <recommendedName>
        <fullName evidence="2">SpoVT-AbrB domain-containing protein</fullName>
    </recommendedName>
</protein>